<keyword evidence="2" id="KW-1185">Reference proteome</keyword>
<evidence type="ECO:0000313" key="1">
    <source>
        <dbReference type="EMBL" id="KAK1448959.1"/>
    </source>
</evidence>
<dbReference type="Proteomes" id="UP001239795">
    <property type="component" value="Unassembled WGS sequence"/>
</dbReference>
<reference evidence="1 2" key="1">
    <citation type="submission" date="2016-10" db="EMBL/GenBank/DDBJ databases">
        <title>The genome sequence of Colletotrichum fioriniae PJ7.</title>
        <authorList>
            <person name="Baroncelli R."/>
        </authorList>
    </citation>
    <scope>NUCLEOTIDE SEQUENCE [LARGE SCALE GENOMIC DNA]</scope>
    <source>
        <strain evidence="1">Col 31</strain>
    </source>
</reference>
<protein>
    <submittedName>
        <fullName evidence="1">Uncharacterized protein</fullName>
    </submittedName>
</protein>
<accession>A0AAI9U1S5</accession>
<evidence type="ECO:0000313" key="2">
    <source>
        <dbReference type="Proteomes" id="UP001239795"/>
    </source>
</evidence>
<comment type="caution">
    <text evidence="1">The sequence shown here is derived from an EMBL/GenBank/DDBJ whole genome shotgun (WGS) entry which is preliminary data.</text>
</comment>
<dbReference type="AlphaFoldDB" id="A0AAI9U1S5"/>
<proteinExistence type="predicted"/>
<sequence>MIPSSAHPLVSMHSRVYHSMLVETCRIGS</sequence>
<dbReference type="EMBL" id="MLGG01000068">
    <property type="protein sequence ID" value="KAK1448959.1"/>
    <property type="molecule type" value="Genomic_DNA"/>
</dbReference>
<gene>
    <name evidence="1" type="ORF">CMEL01_08274</name>
</gene>
<organism evidence="1 2">
    <name type="scientific">Colletotrichum melonis</name>
    <dbReference type="NCBI Taxonomy" id="1209925"/>
    <lineage>
        <taxon>Eukaryota</taxon>
        <taxon>Fungi</taxon>
        <taxon>Dikarya</taxon>
        <taxon>Ascomycota</taxon>
        <taxon>Pezizomycotina</taxon>
        <taxon>Sordariomycetes</taxon>
        <taxon>Hypocreomycetidae</taxon>
        <taxon>Glomerellales</taxon>
        <taxon>Glomerellaceae</taxon>
        <taxon>Colletotrichum</taxon>
        <taxon>Colletotrichum acutatum species complex</taxon>
    </lineage>
</organism>
<name>A0AAI9U1S5_9PEZI</name>